<organism evidence="2 3">
    <name type="scientific">Prescottella agglutinans</name>
    <dbReference type="NCBI Taxonomy" id="1644129"/>
    <lineage>
        <taxon>Bacteria</taxon>
        <taxon>Bacillati</taxon>
        <taxon>Actinomycetota</taxon>
        <taxon>Actinomycetes</taxon>
        <taxon>Mycobacteriales</taxon>
        <taxon>Nocardiaceae</taxon>
        <taxon>Prescottella</taxon>
    </lineage>
</organism>
<name>A0ABT6MI42_9NOCA</name>
<keyword evidence="1" id="KW-1133">Transmembrane helix</keyword>
<reference evidence="2 3" key="1">
    <citation type="submission" date="2023-04" db="EMBL/GenBank/DDBJ databases">
        <title>Forest soil microbial communities from Buena Vista Peninsula, Colon Province, Panama.</title>
        <authorList>
            <person name="Bouskill N."/>
        </authorList>
    </citation>
    <scope>NUCLEOTIDE SEQUENCE [LARGE SCALE GENOMIC DNA]</scope>
    <source>
        <strain evidence="2 3">CFH S0262</strain>
    </source>
</reference>
<evidence type="ECO:0000313" key="3">
    <source>
        <dbReference type="Proteomes" id="UP001160334"/>
    </source>
</evidence>
<feature type="transmembrane region" description="Helical" evidence="1">
    <location>
        <begin position="7"/>
        <end position="29"/>
    </location>
</feature>
<keyword evidence="1" id="KW-0472">Membrane</keyword>
<accession>A0ABT6MI42</accession>
<evidence type="ECO:0000256" key="1">
    <source>
        <dbReference type="SAM" id="Phobius"/>
    </source>
</evidence>
<protein>
    <submittedName>
        <fullName evidence="2">Uncharacterized protein</fullName>
    </submittedName>
</protein>
<keyword evidence="3" id="KW-1185">Reference proteome</keyword>
<gene>
    <name evidence="2" type="ORF">M2280_005235</name>
</gene>
<dbReference type="RefSeq" id="WP_280763235.1">
    <property type="nucleotide sequence ID" value="NZ_JARXVC010000017.1"/>
</dbReference>
<sequence>MFEMVPWPLYAIAGCIVMLIAVATAAVAADVRANTLDQHVDQESVAVSRWRRTADALWLTSGALSAATLASWVLLLL</sequence>
<dbReference type="Proteomes" id="UP001160334">
    <property type="component" value="Unassembled WGS sequence"/>
</dbReference>
<keyword evidence="1" id="KW-0812">Transmembrane</keyword>
<comment type="caution">
    <text evidence="2">The sequence shown here is derived from an EMBL/GenBank/DDBJ whole genome shotgun (WGS) entry which is preliminary data.</text>
</comment>
<evidence type="ECO:0000313" key="2">
    <source>
        <dbReference type="EMBL" id="MDH6283984.1"/>
    </source>
</evidence>
<proteinExistence type="predicted"/>
<feature type="transmembrane region" description="Helical" evidence="1">
    <location>
        <begin position="56"/>
        <end position="76"/>
    </location>
</feature>
<dbReference type="EMBL" id="JARXVC010000017">
    <property type="protein sequence ID" value="MDH6283984.1"/>
    <property type="molecule type" value="Genomic_DNA"/>
</dbReference>